<sequence length="111" mass="12125">MSKMTTESFVGELDGGIFEQKLIAALKDAGMKTVQHGKQAKVCLELTFKQIGTSSQVAVMHKLKSDIPTSKGKVIEEDTTETPMYVCAGGELSVFPDNQIDWVGKEMKQEA</sequence>
<reference evidence="2 3" key="1">
    <citation type="submission" date="2018-06" db="EMBL/GenBank/DDBJ databases">
        <authorList>
            <consortium name="Pathogen Informatics"/>
            <person name="Doyle S."/>
        </authorList>
    </citation>
    <scope>NUCLEOTIDE SEQUENCE [LARGE SCALE GENOMIC DNA]</scope>
    <source>
        <strain evidence="2 3">NCTC13337</strain>
    </source>
</reference>
<dbReference type="AlphaFoldDB" id="A0A380RB73"/>
<evidence type="ECO:0000313" key="2">
    <source>
        <dbReference type="EMBL" id="SUQ09761.1"/>
    </source>
</evidence>
<evidence type="ECO:0000313" key="1">
    <source>
        <dbReference type="EMBL" id="SUO95199.1"/>
    </source>
</evidence>
<dbReference type="EMBL" id="UHIC01000001">
    <property type="protein sequence ID" value="SUO95199.1"/>
    <property type="molecule type" value="Genomic_DNA"/>
</dbReference>
<organism evidence="2 3">
    <name type="scientific">Suttonella ornithocola</name>
    <dbReference type="NCBI Taxonomy" id="279832"/>
    <lineage>
        <taxon>Bacteria</taxon>
        <taxon>Pseudomonadati</taxon>
        <taxon>Pseudomonadota</taxon>
        <taxon>Gammaproteobacteria</taxon>
        <taxon>Cardiobacteriales</taxon>
        <taxon>Cardiobacteriaceae</taxon>
        <taxon>Suttonella</taxon>
    </lineage>
</organism>
<dbReference type="EMBL" id="UHIC01000003">
    <property type="protein sequence ID" value="SUQ09761.1"/>
    <property type="molecule type" value="Genomic_DNA"/>
</dbReference>
<dbReference type="Proteomes" id="UP000254601">
    <property type="component" value="Unassembled WGS sequence"/>
</dbReference>
<accession>A0A380RB73</accession>
<name>A0A380RB73_9GAMM</name>
<dbReference type="OrthoDB" id="9156612at2"/>
<keyword evidence="3" id="KW-1185">Reference proteome</keyword>
<proteinExistence type="predicted"/>
<protein>
    <recommendedName>
        <fullName evidence="4">Phage protein</fullName>
    </recommendedName>
</protein>
<evidence type="ECO:0000313" key="3">
    <source>
        <dbReference type="Proteomes" id="UP000254601"/>
    </source>
</evidence>
<dbReference type="RefSeq" id="WP_072577188.1">
    <property type="nucleotide sequence ID" value="NZ_LWHB01000142.1"/>
</dbReference>
<gene>
    <name evidence="1" type="ORF">NCTC13337_01150</name>
    <name evidence="2" type="ORF">NCTC13337_02760</name>
</gene>
<evidence type="ECO:0008006" key="4">
    <source>
        <dbReference type="Google" id="ProtNLM"/>
    </source>
</evidence>